<protein>
    <submittedName>
        <fullName evidence="2">Uncharacterized protein</fullName>
    </submittedName>
</protein>
<evidence type="ECO:0000313" key="3">
    <source>
        <dbReference type="Proteomes" id="UP000438429"/>
    </source>
</evidence>
<feature type="region of interest" description="Disordered" evidence="1">
    <location>
        <begin position="90"/>
        <end position="112"/>
    </location>
</feature>
<proteinExistence type="predicted"/>
<accession>A0A6A4T8N1</accession>
<reference evidence="2 3" key="1">
    <citation type="submission" date="2019-06" db="EMBL/GenBank/DDBJ databases">
        <title>Draft genomes of female and male turbot (Scophthalmus maximus).</title>
        <authorList>
            <person name="Xu H."/>
            <person name="Xu X.-W."/>
            <person name="Shao C."/>
            <person name="Chen S."/>
        </authorList>
    </citation>
    <scope>NUCLEOTIDE SEQUENCE [LARGE SCALE GENOMIC DNA]</scope>
    <source>
        <strain evidence="2">Ysfricsl-2016a</strain>
        <tissue evidence="2">Blood</tissue>
    </source>
</reference>
<comment type="caution">
    <text evidence="2">The sequence shown here is derived from an EMBL/GenBank/DDBJ whole genome shotgun (WGS) entry which is preliminary data.</text>
</comment>
<name>A0A6A4T8N1_SCOMX</name>
<gene>
    <name evidence="2" type="ORF">F2P81_008996</name>
</gene>
<evidence type="ECO:0000313" key="2">
    <source>
        <dbReference type="EMBL" id="KAF0038512.1"/>
    </source>
</evidence>
<feature type="compositionally biased region" description="Low complexity" evidence="1">
    <location>
        <begin position="61"/>
        <end position="70"/>
    </location>
</feature>
<sequence>MYLKRGLTEELWILLANELVAKNFAELFPSGETSLLFYVTFPHSGKSGTFTSEPHEETRHQQQQQQQQQQPECDVQLNYSCAHVSHIGKSATVPNKRSSVSSGQRCGGGGGT</sequence>
<dbReference type="Proteomes" id="UP000438429">
    <property type="component" value="Unassembled WGS sequence"/>
</dbReference>
<organism evidence="2 3">
    <name type="scientific">Scophthalmus maximus</name>
    <name type="common">Turbot</name>
    <name type="synonym">Psetta maxima</name>
    <dbReference type="NCBI Taxonomy" id="52904"/>
    <lineage>
        <taxon>Eukaryota</taxon>
        <taxon>Metazoa</taxon>
        <taxon>Chordata</taxon>
        <taxon>Craniata</taxon>
        <taxon>Vertebrata</taxon>
        <taxon>Euteleostomi</taxon>
        <taxon>Actinopterygii</taxon>
        <taxon>Neopterygii</taxon>
        <taxon>Teleostei</taxon>
        <taxon>Neoteleostei</taxon>
        <taxon>Acanthomorphata</taxon>
        <taxon>Carangaria</taxon>
        <taxon>Pleuronectiformes</taxon>
        <taxon>Pleuronectoidei</taxon>
        <taxon>Scophthalmidae</taxon>
        <taxon>Scophthalmus</taxon>
    </lineage>
</organism>
<evidence type="ECO:0000256" key="1">
    <source>
        <dbReference type="SAM" id="MobiDB-lite"/>
    </source>
</evidence>
<dbReference type="EMBL" id="VEVO01000008">
    <property type="protein sequence ID" value="KAF0038512.1"/>
    <property type="molecule type" value="Genomic_DNA"/>
</dbReference>
<feature type="region of interest" description="Disordered" evidence="1">
    <location>
        <begin position="47"/>
        <end position="72"/>
    </location>
</feature>
<dbReference type="AlphaFoldDB" id="A0A6A4T8N1"/>